<dbReference type="Gene3D" id="3.40.50.2300">
    <property type="match status" value="1"/>
</dbReference>
<feature type="domain" description="PAS" evidence="4">
    <location>
        <begin position="269"/>
        <end position="342"/>
    </location>
</feature>
<dbReference type="SMART" id="SM00091">
    <property type="entry name" value="PAS"/>
    <property type="match status" value="2"/>
</dbReference>
<dbReference type="CDD" id="cd00156">
    <property type="entry name" value="REC"/>
    <property type="match status" value="1"/>
</dbReference>
<dbReference type="PROSITE" id="PS50112">
    <property type="entry name" value="PAS"/>
    <property type="match status" value="2"/>
</dbReference>
<dbReference type="CDD" id="cd00130">
    <property type="entry name" value="PAS"/>
    <property type="match status" value="2"/>
</dbReference>
<dbReference type="Gene3D" id="3.30.450.20">
    <property type="entry name" value="PAS domain"/>
    <property type="match status" value="2"/>
</dbReference>
<dbReference type="InterPro" id="IPR052155">
    <property type="entry name" value="Biofilm_reg_signaling"/>
</dbReference>
<dbReference type="PANTHER" id="PTHR44757">
    <property type="entry name" value="DIGUANYLATE CYCLASE DGCP"/>
    <property type="match status" value="1"/>
</dbReference>
<evidence type="ECO:0000259" key="5">
    <source>
        <dbReference type="PROSITE" id="PS50113"/>
    </source>
</evidence>
<dbReference type="RefSeq" id="WP_034928111.1">
    <property type="nucleotide sequence ID" value="NZ_JDSS02000031.1"/>
</dbReference>
<dbReference type="GO" id="GO:0006355">
    <property type="term" value="P:regulation of DNA-templated transcription"/>
    <property type="evidence" value="ECO:0007669"/>
    <property type="project" value="InterPro"/>
</dbReference>
<dbReference type="InterPro" id="IPR000160">
    <property type="entry name" value="GGDEF_dom"/>
</dbReference>
<evidence type="ECO:0000256" key="1">
    <source>
        <dbReference type="ARBA" id="ARBA00051114"/>
    </source>
</evidence>
<dbReference type="NCBIfam" id="TIGR00254">
    <property type="entry name" value="GGDEF"/>
    <property type="match status" value="1"/>
</dbReference>
<feature type="domain" description="GGDEF" evidence="7">
    <location>
        <begin position="431"/>
        <end position="564"/>
    </location>
</feature>
<dbReference type="FunFam" id="3.20.20.450:FF:000001">
    <property type="entry name" value="Cyclic di-GMP phosphodiesterase yahA"/>
    <property type="match status" value="1"/>
</dbReference>
<dbReference type="Pfam" id="PF00990">
    <property type="entry name" value="GGDEF"/>
    <property type="match status" value="1"/>
</dbReference>
<dbReference type="EMBL" id="JDSS02000031">
    <property type="protein sequence ID" value="KFB67220.1"/>
    <property type="molecule type" value="Genomic_DNA"/>
</dbReference>
<dbReference type="PROSITE" id="PS50113">
    <property type="entry name" value="PAC"/>
    <property type="match status" value="2"/>
</dbReference>
<comment type="caution">
    <text evidence="8">The sequence shown here is derived from an EMBL/GenBank/DDBJ whole genome shotgun (WGS) entry which is preliminary data.</text>
</comment>
<dbReference type="InterPro" id="IPR043128">
    <property type="entry name" value="Rev_trsase/Diguanyl_cyclase"/>
</dbReference>
<dbReference type="InterPro" id="IPR000700">
    <property type="entry name" value="PAS-assoc_C"/>
</dbReference>
<keyword evidence="8" id="KW-0378">Hydrolase</keyword>
<protein>
    <submittedName>
        <fullName evidence="8">Cyclic di-GMP phosphodiesterase Gmr</fullName>
        <ecNumber evidence="8">3.1.4.52</ecNumber>
    </submittedName>
</protein>
<dbReference type="Pfam" id="PF00563">
    <property type="entry name" value="EAL"/>
    <property type="match status" value="1"/>
</dbReference>
<dbReference type="Gene3D" id="3.30.70.270">
    <property type="match status" value="1"/>
</dbReference>
<feature type="domain" description="EAL" evidence="6">
    <location>
        <begin position="573"/>
        <end position="827"/>
    </location>
</feature>
<evidence type="ECO:0000259" key="4">
    <source>
        <dbReference type="PROSITE" id="PS50112"/>
    </source>
</evidence>
<dbReference type="GO" id="GO:0071732">
    <property type="term" value="P:cellular response to nitric oxide"/>
    <property type="evidence" value="ECO:0007669"/>
    <property type="project" value="UniProtKB-ARBA"/>
</dbReference>
<dbReference type="Pfam" id="PF00989">
    <property type="entry name" value="PAS"/>
    <property type="match status" value="1"/>
</dbReference>
<gene>
    <name evidence="8" type="primary">gmr_8</name>
    <name evidence="8" type="ORF">CAPSK01_003337</name>
</gene>
<dbReference type="SUPFAM" id="SSF52172">
    <property type="entry name" value="CheY-like"/>
    <property type="match status" value="1"/>
</dbReference>
<sequence>MSDPATQVLLVESDTADAVLIQASLAGTGETSFCVERVTSLASALARLGSERFDVILLDLTLSDSQGIGTFEQVFAVAPQALIVVLSLASDEQTARQAVQRGASDYLVKGHVDGHWLPRALRYLIERQAAHDELRGSEARFRAISDASPLGIFVSDAQGGCIYTNAAYHKISGLSFDETLGTRWSRAIHPDDRQRVLAEWGEAVRGLAPFQTEFRFLQSDQSIVWTRVNSGAMSDGRALHGRVETVEDITERKAAEFVLQAAEDRLFEERERAQVTLNSIGDAVLCTDLAGNVSYLNLVAEAMTGWSYKEALGRPLAEVFRIIDGNTREPAASPAERAIRQNRTVGLAADCLLIRRDGLELAIEDSAAPIHNRDGRVAGAVLVFHDVSESRAMVLKMAHLAQHDFLTGLPNRALLTERLAQAIGLAQRRHKQVGLVFLDLDYFKNINDSLGHAIGDQVLQSAAARLTAAVRASDTVCRQGGDEFVLLLAEIEQPLDAALVAEKLLEAFAAPHLIGKHELHVTLSIGISVYPADGNNVDSVLQNADTAMYHAKACGRNNYQFFRPDMNTRAVRRQFLESGLRRALKQGEFRLHYQPQIDLASGAMNGAEALVRWLDPELGVVCPEQFVPVAEECGLIVPIGRWVLREACRQTRCWLDAGLRVVPVAVNISAVEFRQKGFLQGVAMILEETGLDPRYLELELTESILMQNAECSTSVLEGLKAMGVQLAIDDFGTGYSSLSYLQRFPIDTLKIDRSFVRDITIDADDATIVSAVIGMGRNLKQRVIAEGVETREQLAFLRSRQCDEGQGFLFSHPLSLADFADLLARGDVAGMCAR</sequence>
<dbReference type="PIRSF" id="PIRSF005925">
    <property type="entry name" value="Dos"/>
    <property type="match status" value="1"/>
</dbReference>
<dbReference type="SUPFAM" id="SSF141868">
    <property type="entry name" value="EAL domain-like"/>
    <property type="match status" value="1"/>
</dbReference>
<evidence type="ECO:0000256" key="2">
    <source>
        <dbReference type="PROSITE-ProRule" id="PRU00169"/>
    </source>
</evidence>
<reference evidence="8 9" key="1">
    <citation type="submission" date="2014-07" db="EMBL/GenBank/DDBJ databases">
        <title>Expanding our view of genomic diversity in Candidatus Accumulibacter clades.</title>
        <authorList>
            <person name="Skennerton C.T."/>
            <person name="Barr J.J."/>
            <person name="Slater F.R."/>
            <person name="Bond P.L."/>
            <person name="Tyson G.W."/>
        </authorList>
    </citation>
    <scope>NUCLEOTIDE SEQUENCE [LARGE SCALE GENOMIC DNA]</scope>
    <source>
        <strain evidence="9">SK-01</strain>
    </source>
</reference>
<dbReference type="SMART" id="SM00267">
    <property type="entry name" value="GGDEF"/>
    <property type="match status" value="1"/>
</dbReference>
<dbReference type="Pfam" id="PF08448">
    <property type="entry name" value="PAS_4"/>
    <property type="match status" value="1"/>
</dbReference>
<dbReference type="SMART" id="SM00086">
    <property type="entry name" value="PAC"/>
    <property type="match status" value="2"/>
</dbReference>
<dbReference type="STRING" id="1457154.CAPSK01_003337"/>
<dbReference type="PROSITE" id="PS50110">
    <property type="entry name" value="RESPONSE_REGULATORY"/>
    <property type="match status" value="1"/>
</dbReference>
<dbReference type="SMART" id="SM00052">
    <property type="entry name" value="EAL"/>
    <property type="match status" value="1"/>
</dbReference>
<dbReference type="Proteomes" id="UP000019812">
    <property type="component" value="Unassembled WGS sequence"/>
</dbReference>
<dbReference type="SUPFAM" id="SSF55073">
    <property type="entry name" value="Nucleotide cyclase"/>
    <property type="match status" value="1"/>
</dbReference>
<feature type="domain" description="Response regulatory" evidence="3">
    <location>
        <begin position="7"/>
        <end position="124"/>
    </location>
</feature>
<dbReference type="EC" id="3.1.4.52" evidence="8"/>
<dbReference type="PROSITE" id="PS50883">
    <property type="entry name" value="EAL"/>
    <property type="match status" value="1"/>
</dbReference>
<dbReference type="InterPro" id="IPR013767">
    <property type="entry name" value="PAS_fold"/>
</dbReference>
<dbReference type="InterPro" id="IPR035965">
    <property type="entry name" value="PAS-like_dom_sf"/>
</dbReference>
<dbReference type="PANTHER" id="PTHR44757:SF2">
    <property type="entry name" value="BIOFILM ARCHITECTURE MAINTENANCE PROTEIN MBAA"/>
    <property type="match status" value="1"/>
</dbReference>
<dbReference type="GO" id="GO:0000160">
    <property type="term" value="P:phosphorelay signal transduction system"/>
    <property type="evidence" value="ECO:0007669"/>
    <property type="project" value="InterPro"/>
</dbReference>
<feature type="modified residue" description="4-aspartylphosphate" evidence="2">
    <location>
        <position position="59"/>
    </location>
</feature>
<evidence type="ECO:0000259" key="6">
    <source>
        <dbReference type="PROSITE" id="PS50883"/>
    </source>
</evidence>
<comment type="catalytic activity">
    <reaction evidence="1">
        <text>3',3'-c-di-GMP + H2O = 5'-phosphoguanylyl(3'-&gt;5')guanosine + H(+)</text>
        <dbReference type="Rhea" id="RHEA:24902"/>
        <dbReference type="ChEBI" id="CHEBI:15377"/>
        <dbReference type="ChEBI" id="CHEBI:15378"/>
        <dbReference type="ChEBI" id="CHEBI:58754"/>
        <dbReference type="ChEBI" id="CHEBI:58805"/>
        <dbReference type="EC" id="3.1.4.52"/>
    </reaction>
    <physiologicalReaction direction="left-to-right" evidence="1">
        <dbReference type="Rhea" id="RHEA:24903"/>
    </physiologicalReaction>
</comment>
<dbReference type="GO" id="GO:0071111">
    <property type="term" value="F:cyclic-guanylate-specific phosphodiesterase activity"/>
    <property type="evidence" value="ECO:0007669"/>
    <property type="project" value="UniProtKB-EC"/>
</dbReference>
<feature type="domain" description="PAC" evidence="5">
    <location>
        <begin position="210"/>
        <end position="261"/>
    </location>
</feature>
<dbReference type="InterPro" id="IPR000014">
    <property type="entry name" value="PAS"/>
</dbReference>
<dbReference type="InterPro" id="IPR001633">
    <property type="entry name" value="EAL_dom"/>
</dbReference>
<organism evidence="8 9">
    <name type="scientific">Candidatus Accumulibacter vicinus</name>
    <dbReference type="NCBI Taxonomy" id="2954382"/>
    <lineage>
        <taxon>Bacteria</taxon>
        <taxon>Pseudomonadati</taxon>
        <taxon>Pseudomonadota</taxon>
        <taxon>Betaproteobacteria</taxon>
        <taxon>Candidatus Accumulibacter</taxon>
    </lineage>
</organism>
<proteinExistence type="predicted"/>
<dbReference type="InterPro" id="IPR013656">
    <property type="entry name" value="PAS_4"/>
</dbReference>
<evidence type="ECO:0000259" key="7">
    <source>
        <dbReference type="PROSITE" id="PS50887"/>
    </source>
</evidence>
<feature type="domain" description="PAS" evidence="4">
    <location>
        <begin position="137"/>
        <end position="207"/>
    </location>
</feature>
<dbReference type="InterPro" id="IPR035919">
    <property type="entry name" value="EAL_sf"/>
</dbReference>
<dbReference type="SMART" id="SM00448">
    <property type="entry name" value="REC"/>
    <property type="match status" value="1"/>
</dbReference>
<dbReference type="PROSITE" id="PS50887">
    <property type="entry name" value="GGDEF"/>
    <property type="match status" value="1"/>
</dbReference>
<evidence type="ECO:0000259" key="3">
    <source>
        <dbReference type="PROSITE" id="PS50110"/>
    </source>
</evidence>
<dbReference type="CDD" id="cd01949">
    <property type="entry name" value="GGDEF"/>
    <property type="match status" value="1"/>
</dbReference>
<dbReference type="InterPro" id="IPR001789">
    <property type="entry name" value="Sig_transdc_resp-reg_receiver"/>
</dbReference>
<dbReference type="FunFam" id="3.30.70.270:FF:000001">
    <property type="entry name" value="Diguanylate cyclase domain protein"/>
    <property type="match status" value="1"/>
</dbReference>
<dbReference type="InterPro" id="IPR029787">
    <property type="entry name" value="Nucleotide_cyclase"/>
</dbReference>
<dbReference type="CDD" id="cd01948">
    <property type="entry name" value="EAL"/>
    <property type="match status" value="1"/>
</dbReference>
<accession>A0A084XXM6</accession>
<feature type="domain" description="PAC" evidence="5">
    <location>
        <begin position="347"/>
        <end position="399"/>
    </location>
</feature>
<dbReference type="NCBIfam" id="TIGR00229">
    <property type="entry name" value="sensory_box"/>
    <property type="match status" value="2"/>
</dbReference>
<dbReference type="InterPro" id="IPR001610">
    <property type="entry name" value="PAC"/>
</dbReference>
<dbReference type="InterPro" id="IPR012226">
    <property type="entry name" value="Diguanyl_cyclase/Pdiesterase"/>
</dbReference>
<dbReference type="Gene3D" id="3.20.20.450">
    <property type="entry name" value="EAL domain"/>
    <property type="match status" value="1"/>
</dbReference>
<evidence type="ECO:0000313" key="8">
    <source>
        <dbReference type="EMBL" id="KFB67220.1"/>
    </source>
</evidence>
<dbReference type="Pfam" id="PF00072">
    <property type="entry name" value="Response_reg"/>
    <property type="match status" value="1"/>
</dbReference>
<dbReference type="SUPFAM" id="SSF55785">
    <property type="entry name" value="PYP-like sensor domain (PAS domain)"/>
    <property type="match status" value="2"/>
</dbReference>
<name>A0A084XXM6_9PROT</name>
<keyword evidence="2" id="KW-0597">Phosphoprotein</keyword>
<dbReference type="InterPro" id="IPR011006">
    <property type="entry name" value="CheY-like_superfamily"/>
</dbReference>
<dbReference type="AlphaFoldDB" id="A0A084XXM6"/>
<evidence type="ECO:0000313" key="9">
    <source>
        <dbReference type="Proteomes" id="UP000019812"/>
    </source>
</evidence>